<sequence length="466" mass="47440">MDVRKGGMDAVLGLSVTPSAVGLVLVEGQDADGSTVDREAFEIVSGRHATPFDTSEKAAAAVLRTEAIAATRGQRLHSIGVTWSDGADAEASLLLKSLNDRGFDNVVPIRLPEATEALAWGIAEVIGYEVTAVCVIEPETVITLIVHSGEGAVQTAVNHAIDTEEALLRWLSAVFTRADWRPEALVVVGSGSELHGVVPRLEDILGVPVFVPAESELALARGAALASAHNAEVIKIGQVAERAPRERRRQLGTTGPLAMLVAGAVTFVVSVSVAVSLEVTPERDIAAPEPQPAAKTNPDVASAAVRAALPAAPSVAVPIPIAPAPLPPPEAPPVEVAPPEAAPADIPEMQPVDGMPSAAPIDATVPEAPVLPPPVAPIEALPPAPGLVPAQPTPVQQRPGLLTRIRDRLSNIGGNDEAAAPQAPAPAAAGVPPAPGAPPAPLPEAAAVPPDAPAPPPEAPPLLPPQ</sequence>
<dbReference type="SUPFAM" id="SSF53067">
    <property type="entry name" value="Actin-like ATPase domain"/>
    <property type="match status" value="1"/>
</dbReference>
<name>A0A9W4B6Q8_9MYCO</name>
<dbReference type="Proteomes" id="UP000465785">
    <property type="component" value="Chromosome"/>
</dbReference>
<dbReference type="KEGG" id="mgau:MGALJ_16090"/>
<evidence type="ECO:0000313" key="4">
    <source>
        <dbReference type="Proteomes" id="UP000465785"/>
    </source>
</evidence>
<gene>
    <name evidence="3" type="ORF">MGALJ_16090</name>
</gene>
<feature type="compositionally biased region" description="Pro residues" evidence="1">
    <location>
        <begin position="432"/>
        <end position="442"/>
    </location>
</feature>
<evidence type="ECO:0000256" key="1">
    <source>
        <dbReference type="SAM" id="MobiDB-lite"/>
    </source>
</evidence>
<accession>A0A9W4B6Q8</accession>
<dbReference type="InterPro" id="IPR043129">
    <property type="entry name" value="ATPase_NBD"/>
</dbReference>
<protein>
    <recommendedName>
        <fullName evidence="2">DUF7159 domain-containing protein</fullName>
    </recommendedName>
</protein>
<dbReference type="EMBL" id="AP022601">
    <property type="protein sequence ID" value="BBY91940.1"/>
    <property type="molecule type" value="Genomic_DNA"/>
</dbReference>
<reference evidence="3 4" key="1">
    <citation type="journal article" date="2019" name="Emerg. Microbes Infect.">
        <title>Comprehensive subspecies identification of 175 nontuberculous mycobacteria species based on 7547 genomic profiles.</title>
        <authorList>
            <person name="Matsumoto Y."/>
            <person name="Kinjo T."/>
            <person name="Motooka D."/>
            <person name="Nabeya D."/>
            <person name="Jung N."/>
            <person name="Uechi K."/>
            <person name="Horii T."/>
            <person name="Iida T."/>
            <person name="Fujita J."/>
            <person name="Nakamura S."/>
        </authorList>
    </citation>
    <scope>NUCLEOTIDE SEQUENCE [LARGE SCALE GENOMIC DNA]</scope>
    <source>
        <strain evidence="3 4">JCM 6399</strain>
    </source>
</reference>
<organism evidence="3 4">
    <name type="scientific">Mycobacterium gallinarum</name>
    <dbReference type="NCBI Taxonomy" id="39689"/>
    <lineage>
        <taxon>Bacteria</taxon>
        <taxon>Bacillati</taxon>
        <taxon>Actinomycetota</taxon>
        <taxon>Actinomycetes</taxon>
        <taxon>Mycobacteriales</taxon>
        <taxon>Mycobacteriaceae</taxon>
        <taxon>Mycobacterium</taxon>
    </lineage>
</organism>
<feature type="compositionally biased region" description="Low complexity" evidence="1">
    <location>
        <begin position="416"/>
        <end position="431"/>
    </location>
</feature>
<dbReference type="Gene3D" id="3.30.420.40">
    <property type="match status" value="1"/>
</dbReference>
<dbReference type="InterPro" id="IPR055583">
    <property type="entry name" value="DUF7159"/>
</dbReference>
<feature type="compositionally biased region" description="Low complexity" evidence="1">
    <location>
        <begin position="337"/>
        <end position="347"/>
    </location>
</feature>
<proteinExistence type="predicted"/>
<keyword evidence="4" id="KW-1185">Reference proteome</keyword>
<evidence type="ECO:0000313" key="3">
    <source>
        <dbReference type="EMBL" id="BBY91940.1"/>
    </source>
</evidence>
<dbReference type="AlphaFoldDB" id="A0A9W4B6Q8"/>
<dbReference type="Pfam" id="PF23717">
    <property type="entry name" value="DUF7159"/>
    <property type="match status" value="1"/>
</dbReference>
<feature type="compositionally biased region" description="Pro residues" evidence="1">
    <location>
        <begin position="450"/>
        <end position="466"/>
    </location>
</feature>
<feature type="region of interest" description="Disordered" evidence="1">
    <location>
        <begin position="382"/>
        <end position="466"/>
    </location>
</feature>
<dbReference type="RefSeq" id="WP_232076106.1">
    <property type="nucleotide sequence ID" value="NZ_AP022601.1"/>
</dbReference>
<feature type="region of interest" description="Disordered" evidence="1">
    <location>
        <begin position="330"/>
        <end position="370"/>
    </location>
</feature>
<feature type="domain" description="DUF7159" evidence="2">
    <location>
        <begin position="9"/>
        <end position="233"/>
    </location>
</feature>
<evidence type="ECO:0000259" key="2">
    <source>
        <dbReference type="Pfam" id="PF23717"/>
    </source>
</evidence>